<evidence type="ECO:0000259" key="2">
    <source>
        <dbReference type="PROSITE" id="PS51384"/>
    </source>
</evidence>
<dbReference type="PANTHER" id="PTHR42815:SF2">
    <property type="entry name" value="FAD-BINDING, PUTATIVE (AFU_ORTHOLOGUE AFUA_6G07600)-RELATED"/>
    <property type="match status" value="1"/>
</dbReference>
<dbReference type="SUPFAM" id="SSF63380">
    <property type="entry name" value="Riboflavin synthase domain-like"/>
    <property type="match status" value="1"/>
</dbReference>
<evidence type="ECO:0000256" key="1">
    <source>
        <dbReference type="SAM" id="MobiDB-lite"/>
    </source>
</evidence>
<dbReference type="Gene3D" id="2.30.110.10">
    <property type="entry name" value="Electron Transport, Fmn-binding Protein, Chain A"/>
    <property type="match status" value="1"/>
</dbReference>
<feature type="compositionally biased region" description="Low complexity" evidence="1">
    <location>
        <begin position="1"/>
        <end position="15"/>
    </location>
</feature>
<gene>
    <name evidence="3" type="ORF">C9374_008564</name>
</gene>
<dbReference type="InterPro" id="IPR012349">
    <property type="entry name" value="Split_barrel_FMN-bd"/>
</dbReference>
<keyword evidence="4" id="KW-1185">Reference proteome</keyword>
<accession>A0AA88GIF1</accession>
<protein>
    <recommendedName>
        <fullName evidence="2">FAD-binding FR-type domain-containing protein</fullName>
    </recommendedName>
</protein>
<dbReference type="InterPro" id="IPR017927">
    <property type="entry name" value="FAD-bd_FR_type"/>
</dbReference>
<dbReference type="GO" id="GO:0016491">
    <property type="term" value="F:oxidoreductase activity"/>
    <property type="evidence" value="ECO:0007669"/>
    <property type="project" value="InterPro"/>
</dbReference>
<dbReference type="Gene3D" id="2.40.30.10">
    <property type="entry name" value="Translation factors"/>
    <property type="match status" value="1"/>
</dbReference>
<dbReference type="PROSITE" id="PS51384">
    <property type="entry name" value="FAD_FR"/>
    <property type="match status" value="1"/>
</dbReference>
<comment type="caution">
    <text evidence="3">The sequence shown here is derived from an EMBL/GenBank/DDBJ whole genome shotgun (WGS) entry which is preliminary data.</text>
</comment>
<feature type="region of interest" description="Disordered" evidence="1">
    <location>
        <begin position="1"/>
        <end position="39"/>
    </location>
</feature>
<reference evidence="3 4" key="1">
    <citation type="journal article" date="2018" name="BMC Genomics">
        <title>The genome of Naegleria lovaniensis, the basis for a comparative approach to unravel pathogenicity factors of the human pathogenic amoeba N. fowleri.</title>
        <authorList>
            <person name="Liechti N."/>
            <person name="Schurch N."/>
            <person name="Bruggmann R."/>
            <person name="Wittwer M."/>
        </authorList>
    </citation>
    <scope>NUCLEOTIDE SEQUENCE [LARGE SCALE GENOMIC DNA]</scope>
    <source>
        <strain evidence="3 4">ATCC 30569</strain>
    </source>
</reference>
<dbReference type="Gene3D" id="3.40.50.80">
    <property type="entry name" value="Nucleotide-binding domain of ferredoxin-NADP reductase (FNR) module"/>
    <property type="match status" value="1"/>
</dbReference>
<organism evidence="3 4">
    <name type="scientific">Naegleria lovaniensis</name>
    <name type="common">Amoeba</name>
    <dbReference type="NCBI Taxonomy" id="51637"/>
    <lineage>
        <taxon>Eukaryota</taxon>
        <taxon>Discoba</taxon>
        <taxon>Heterolobosea</taxon>
        <taxon>Tetramitia</taxon>
        <taxon>Eutetramitia</taxon>
        <taxon>Vahlkampfiidae</taxon>
        <taxon>Naegleria</taxon>
    </lineage>
</organism>
<dbReference type="GeneID" id="68101018"/>
<dbReference type="EMBL" id="PYSW02000035">
    <property type="protein sequence ID" value="KAG2377942.1"/>
    <property type="molecule type" value="Genomic_DNA"/>
</dbReference>
<dbReference type="InterPro" id="IPR001433">
    <property type="entry name" value="OxRdtase_FAD/NAD-bd"/>
</dbReference>
<dbReference type="InterPro" id="IPR039261">
    <property type="entry name" value="FNR_nucleotide-bd"/>
</dbReference>
<dbReference type="Pfam" id="PF00175">
    <property type="entry name" value="NAD_binding_1"/>
    <property type="match status" value="1"/>
</dbReference>
<sequence length="737" mass="84237">MTNPTAPTTSLTPSPQIQEPRSSSLSFQQQQQQEQRKPSSIFHEGEIEFQKKANTFEFANALGPRKITGHVPQEFHHFLTNRMVVYVASYNSETNECWCSAIWASPRPTELKVLEEEHIVEKPSFLKDSHLPSYMEEKDYPWIPLSTIVEPQGKDSEEERLCSLYDPCNVASGDSWLHLNYLNAQHFEKLVDISQDGKTLRILKAPHAQDPMWQSCREAGTLVSLNFLDLESRKRYRTNGILTKGLSASGFEIQVCEAFSTCPKYIQQRAVVKLYQESEERKGVVVNELLADRRITLGDETTYLSEDVINFIVGSDTMMIATIHKHVGADCSHRGGRPGFIRVLDRRTLVWGDYVGKGMFQTLGNTVNCPNAGLLFVDFENGHLLHLTGDIQILWREPGTSLDGSDRTVLFHTKRWMLFQHSCPFIWQFVSMSSHNPLLNDSNELEKLNPKYLSVVNVAPLMKKKHQKEIVHARLERIIPITDEVKTFGFKISENKTVSIQPGQYATFTLSLEHPYMRSWTVSSAQYVTIPHVHTDMNDTNYFEISVKKQDLGATSTWLHDHAQPGDELFLMGIEGNFTLQTSYYVTMKKKSQNKDAQWKVLFLSGGIGITPFISMIRGVSHSLKQSILTQDSKPQIVMIHSEKLQNEIPFRSELENLLQEKVIDQLLFCVTREKDVKGELIRCQRLDKKIITDTVKDIEERVVYICGPGPFNESMIRTMQDLNVHAKNIVVESFDY</sequence>
<feature type="domain" description="FAD-binding FR-type" evidence="2">
    <location>
        <begin position="468"/>
        <end position="581"/>
    </location>
</feature>
<dbReference type="InterPro" id="IPR017938">
    <property type="entry name" value="Riboflavin_synthase-like_b-brl"/>
</dbReference>
<dbReference type="Proteomes" id="UP000816034">
    <property type="component" value="Unassembled WGS sequence"/>
</dbReference>
<dbReference type="RefSeq" id="XP_044545204.1">
    <property type="nucleotide sequence ID" value="XM_044698654.1"/>
</dbReference>
<evidence type="ECO:0000313" key="4">
    <source>
        <dbReference type="Proteomes" id="UP000816034"/>
    </source>
</evidence>
<evidence type="ECO:0000313" key="3">
    <source>
        <dbReference type="EMBL" id="KAG2377942.1"/>
    </source>
</evidence>
<dbReference type="AlphaFoldDB" id="A0AA88GIF1"/>
<name>A0AA88GIF1_NAELO</name>
<dbReference type="PANTHER" id="PTHR42815">
    <property type="entry name" value="FAD-BINDING, PUTATIVE (AFU_ORTHOLOGUE AFUA_6G07600)-RELATED"/>
    <property type="match status" value="1"/>
</dbReference>
<proteinExistence type="predicted"/>
<feature type="compositionally biased region" description="Low complexity" evidence="1">
    <location>
        <begin position="22"/>
        <end position="33"/>
    </location>
</feature>
<dbReference type="SUPFAM" id="SSF52343">
    <property type="entry name" value="Ferredoxin reductase-like, C-terminal NADP-linked domain"/>
    <property type="match status" value="1"/>
</dbReference>